<evidence type="ECO:0000256" key="6">
    <source>
        <dbReference type="ARBA" id="ARBA00022490"/>
    </source>
</evidence>
<evidence type="ECO:0000256" key="10">
    <source>
        <dbReference type="ARBA" id="ARBA00023239"/>
    </source>
</evidence>
<dbReference type="EMBL" id="SNYQ01000004">
    <property type="protein sequence ID" value="TDQ57602.1"/>
    <property type="molecule type" value="Genomic_DNA"/>
</dbReference>
<sequence length="845" mass="97463">MEYFLKYDLEFAKQQVSDLDRFRTIRALSGASEEFQHVFQLISLLLHFNTPHLPGYIPDAPTGICNFELSPYHQNYLNSLPMDKAASLLLSERQADIHGVYSMGSISSITQTASSDIDIWICHRADLSAVQLQLLEQKAEALKAWAKGQDVEINFFPMDQNRFRCFRYADQMSAENCGSAQYMLLLDEFYRSVIRLAGKPLLWMHLLVTNEKDYEAEVTRLIGEKIIDPEQWVDFGGLGSFSANEYFGASLWQLYKGIDAPYKAAIKILLLESYSWEYPNTHLIACDFKYHLLTDRTENHLFDPYLAMLERTTAYLLHQKDFKRLEFIRRCFYIKATEDLWYNPKPSWRLDMLADLVRSWQWSPALVEELNHRPLWKIKQVKAAYDSLVRVMMLSYRHLVQFARKHKVNASIAPKDISILTRKLYIAFEELPGKVTLLNPQISIDLSEPHLTFIEVEKGGSSALKPGWYVVNRAPSIDEMGQSRYTEYNPNLHKLVAWAYFNGLLTANTELHIFSANISQETLREFVTDLRLFFPVSVPPATNEELNHPCEIRQLIVAVNLVSDPTKNLLQQKGSLQQRDLFNFGPEEENLVGSIDLIYRNLWNEVRTLHFTGQNAILLALKVLSNKIYQGAASPKSVHVVCYSQHYRRALRNIVAILVNKCISIQLGTSQPSHTNNLLRVAGKNWAFFFEERGISLQEIDEVSAPQERALDSALHRNIEEKTPQPPQSPPPTTSTDSASKRYPAEIDSFASEGFLQFFFEDNPDGSFNVYLLDEANRIEIYRNCDGVKEQKIREINRIYNASGIDRNNNPYKIIQRDFNYPQFYRLTEEGRETRISLFQSNGTE</sequence>
<dbReference type="Pfam" id="PF01295">
    <property type="entry name" value="Adenylate_cycl"/>
    <property type="match status" value="1"/>
</dbReference>
<dbReference type="PROSITE" id="PS01093">
    <property type="entry name" value="ADENYLATE_CYCLASE_1_2"/>
    <property type="match status" value="1"/>
</dbReference>
<evidence type="ECO:0000256" key="13">
    <source>
        <dbReference type="SAM" id="MobiDB-lite"/>
    </source>
</evidence>
<comment type="subcellular location">
    <subcellularLocation>
        <location evidence="2 11">Cytoplasm</location>
    </subcellularLocation>
</comment>
<keyword evidence="7" id="KW-0547">Nucleotide-binding</keyword>
<feature type="compositionally biased region" description="Pro residues" evidence="13">
    <location>
        <begin position="724"/>
        <end position="733"/>
    </location>
</feature>
<name>A0A4R6V840_9PAST</name>
<evidence type="ECO:0000256" key="9">
    <source>
        <dbReference type="ARBA" id="ARBA00022998"/>
    </source>
</evidence>
<dbReference type="AlphaFoldDB" id="A0A4R6V840"/>
<dbReference type="GO" id="GO:0005524">
    <property type="term" value="F:ATP binding"/>
    <property type="evidence" value="ECO:0007669"/>
    <property type="project" value="UniProtKB-KW"/>
</dbReference>
<dbReference type="InterPro" id="IPR024685">
    <property type="entry name" value="Adenylate_cyclase_1_N"/>
</dbReference>
<dbReference type="GO" id="GO:0006171">
    <property type="term" value="P:cAMP biosynthetic process"/>
    <property type="evidence" value="ECO:0007669"/>
    <property type="project" value="UniProtKB-KW"/>
</dbReference>
<dbReference type="InterPro" id="IPR024686">
    <property type="entry name" value="Adenylate_cyclase_1_CS"/>
</dbReference>
<feature type="domain" description="Adenylate cyclase class-I N-terminal" evidence="14">
    <location>
        <begin position="9"/>
        <end position="204"/>
    </location>
</feature>
<keyword evidence="9 11" id="KW-0115">cAMP biosynthesis</keyword>
<evidence type="ECO:0000256" key="12">
    <source>
        <dbReference type="RuleBase" id="RU004184"/>
    </source>
</evidence>
<keyword evidence="10 11" id="KW-0456">Lyase</keyword>
<keyword evidence="6" id="KW-0963">Cytoplasm</keyword>
<gene>
    <name evidence="15" type="ORF">EDC45_1249</name>
</gene>
<dbReference type="InterPro" id="IPR000274">
    <property type="entry name" value="Adenylate_cyclase_1"/>
</dbReference>
<dbReference type="GO" id="GO:0004016">
    <property type="term" value="F:adenylate cyclase activity"/>
    <property type="evidence" value="ECO:0007669"/>
    <property type="project" value="UniProtKB-EC"/>
</dbReference>
<dbReference type="Pfam" id="PF12633">
    <property type="entry name" value="Adenyl_cycl_N"/>
    <property type="match status" value="1"/>
</dbReference>
<evidence type="ECO:0000256" key="8">
    <source>
        <dbReference type="ARBA" id="ARBA00022840"/>
    </source>
</evidence>
<evidence type="ECO:0000313" key="15">
    <source>
        <dbReference type="EMBL" id="TDQ57602.1"/>
    </source>
</evidence>
<evidence type="ECO:0000256" key="11">
    <source>
        <dbReference type="RuleBase" id="RU000604"/>
    </source>
</evidence>
<keyword evidence="8" id="KW-0067">ATP-binding</keyword>
<dbReference type="EC" id="4.6.1.1" evidence="4 11"/>
<reference evidence="15 16" key="1">
    <citation type="submission" date="2019-03" db="EMBL/GenBank/DDBJ databases">
        <title>Genomic Encyclopedia of Type Strains, Phase IV (KMG-IV): sequencing the most valuable type-strain genomes for metagenomic binning, comparative biology and taxonomic classification.</title>
        <authorList>
            <person name="Goeker M."/>
        </authorList>
    </citation>
    <scope>NUCLEOTIDE SEQUENCE [LARGE SCALE GENOMIC DNA]</scope>
    <source>
        <strain evidence="15 16">DSM 28403</strain>
    </source>
</reference>
<comment type="caution">
    <text evidence="15">The sequence shown here is derived from an EMBL/GenBank/DDBJ whole genome shotgun (WGS) entry which is preliminary data.</text>
</comment>
<evidence type="ECO:0000256" key="7">
    <source>
        <dbReference type="ARBA" id="ARBA00022741"/>
    </source>
</evidence>
<feature type="region of interest" description="Disordered" evidence="13">
    <location>
        <begin position="720"/>
        <end position="740"/>
    </location>
</feature>
<evidence type="ECO:0000256" key="5">
    <source>
        <dbReference type="ARBA" id="ARBA00021420"/>
    </source>
</evidence>
<dbReference type="PROSITE" id="PS01092">
    <property type="entry name" value="ADENYLATE_CYCLASE_1_1"/>
    <property type="match status" value="1"/>
</dbReference>
<evidence type="ECO:0000256" key="4">
    <source>
        <dbReference type="ARBA" id="ARBA00012201"/>
    </source>
</evidence>
<organism evidence="15 16">
    <name type="scientific">Mesocricetibacter intestinalis</name>
    <dbReference type="NCBI Taxonomy" id="1521930"/>
    <lineage>
        <taxon>Bacteria</taxon>
        <taxon>Pseudomonadati</taxon>
        <taxon>Pseudomonadota</taxon>
        <taxon>Gammaproteobacteria</taxon>
        <taxon>Pasteurellales</taxon>
        <taxon>Pasteurellaceae</taxon>
        <taxon>Mesocricetibacter</taxon>
    </lineage>
</organism>
<dbReference type="Proteomes" id="UP000295657">
    <property type="component" value="Unassembled WGS sequence"/>
</dbReference>
<evidence type="ECO:0000256" key="2">
    <source>
        <dbReference type="ARBA" id="ARBA00004496"/>
    </source>
</evidence>
<proteinExistence type="inferred from homology"/>
<dbReference type="PIRSF" id="PIRSF001444">
    <property type="entry name" value="Adenylate_cycl"/>
    <property type="match status" value="1"/>
</dbReference>
<comment type="catalytic activity">
    <reaction evidence="1 11">
        <text>ATP = 3',5'-cyclic AMP + diphosphate</text>
        <dbReference type="Rhea" id="RHEA:15389"/>
        <dbReference type="ChEBI" id="CHEBI:30616"/>
        <dbReference type="ChEBI" id="CHEBI:33019"/>
        <dbReference type="ChEBI" id="CHEBI:58165"/>
        <dbReference type="EC" id="4.6.1.1"/>
    </reaction>
</comment>
<evidence type="ECO:0000313" key="16">
    <source>
        <dbReference type="Proteomes" id="UP000295657"/>
    </source>
</evidence>
<evidence type="ECO:0000256" key="3">
    <source>
        <dbReference type="ARBA" id="ARBA00007901"/>
    </source>
</evidence>
<evidence type="ECO:0000256" key="1">
    <source>
        <dbReference type="ARBA" id="ARBA00001593"/>
    </source>
</evidence>
<protein>
    <recommendedName>
        <fullName evidence="5 11">Adenylate cyclase</fullName>
        <ecNumber evidence="4 11">4.6.1.1</ecNumber>
    </recommendedName>
</protein>
<dbReference type="PANTHER" id="PTHR38760">
    <property type="entry name" value="ADENYLATE CYCLASE"/>
    <property type="match status" value="1"/>
</dbReference>
<accession>A0A4R6V840</accession>
<dbReference type="GO" id="GO:0005737">
    <property type="term" value="C:cytoplasm"/>
    <property type="evidence" value="ECO:0007669"/>
    <property type="project" value="UniProtKB-SubCell"/>
</dbReference>
<comment type="similarity">
    <text evidence="3 12">Belongs to the adenylyl cyclase class-1 family.</text>
</comment>
<keyword evidence="16" id="KW-1185">Reference proteome</keyword>
<dbReference type="PANTHER" id="PTHR38760:SF1">
    <property type="entry name" value="ADENYLATE CYCLASE"/>
    <property type="match status" value="1"/>
</dbReference>
<evidence type="ECO:0000259" key="14">
    <source>
        <dbReference type="Pfam" id="PF12633"/>
    </source>
</evidence>
<dbReference type="NCBIfam" id="NF006978">
    <property type="entry name" value="PRK09450.1-2"/>
    <property type="match status" value="1"/>
</dbReference>